<dbReference type="RefSeq" id="WP_188674029.1">
    <property type="nucleotide sequence ID" value="NZ_BMKA01000002.1"/>
</dbReference>
<accession>A0A916QXH7</accession>
<dbReference type="SUPFAM" id="SSF52540">
    <property type="entry name" value="P-loop containing nucleoside triphosphate hydrolases"/>
    <property type="match status" value="1"/>
</dbReference>
<dbReference type="AlphaFoldDB" id="A0A916QXH7"/>
<reference evidence="1" key="2">
    <citation type="submission" date="2020-09" db="EMBL/GenBank/DDBJ databases">
        <authorList>
            <person name="Sun Q."/>
            <person name="Zhou Y."/>
        </authorList>
    </citation>
    <scope>NUCLEOTIDE SEQUENCE</scope>
    <source>
        <strain evidence="1">CGMCC 1.15880</strain>
    </source>
</reference>
<evidence type="ECO:0000313" key="1">
    <source>
        <dbReference type="EMBL" id="GGA18914.1"/>
    </source>
</evidence>
<name>A0A916QXH7_9RHOB</name>
<sequence>MAGPFKYFVLLANMRTGSNLFEQNIQLFDGFSCHGELFNPHFIGFPNTTTAFGVTMTEREVKPQKLINRMVAKETDTLPGFRLFSDHDPRVLEHCLNDPQCAKIVLTRNPLDSFVSHAIAKATDQWKLTDVSKRKLAKVHFDFLEFKSYLTRLQSYLTQIKHSLQKSGQTAFYLGYDDLNNVEIFNGLARFLGEEAQLKQLGDKIVRQNPEGLEEKVENYGEMVDQLRQLDLLNTDAVPVLEPVRNPGSKNFVAGREVPLLFMPMARDELPEVADWLTAHQSGAGAVLREMNQKQLNTWLADTPVRRSFTVIRHPLERSYDAFYHHIFCSGDKMFPWIRTALENHYGVDLPDKRSTAEPNRTVLENSGYSAQTHGRAFLGFLDFLKGNLQGQTRARVDQSWASQNSILQGYGRLTFPDVLIRFENLPEELQRIEADMGLDPKPLPKPAATGYCYDLGEIYTEDMEKRARDVYARDYQMFGFSDWG</sequence>
<reference evidence="1" key="1">
    <citation type="journal article" date="2014" name="Int. J. Syst. Evol. Microbiol.">
        <title>Complete genome sequence of Corynebacterium casei LMG S-19264T (=DSM 44701T), isolated from a smear-ripened cheese.</title>
        <authorList>
            <consortium name="US DOE Joint Genome Institute (JGI-PGF)"/>
            <person name="Walter F."/>
            <person name="Albersmeier A."/>
            <person name="Kalinowski J."/>
            <person name="Ruckert C."/>
        </authorList>
    </citation>
    <scope>NUCLEOTIDE SEQUENCE</scope>
    <source>
        <strain evidence="1">CGMCC 1.15880</strain>
    </source>
</reference>
<evidence type="ECO:0000313" key="2">
    <source>
        <dbReference type="Proteomes" id="UP000628017"/>
    </source>
</evidence>
<organism evidence="1 2">
    <name type="scientific">Neptunicoccus cionae</name>
    <dbReference type="NCBI Taxonomy" id="2035344"/>
    <lineage>
        <taxon>Bacteria</taxon>
        <taxon>Pseudomonadati</taxon>
        <taxon>Pseudomonadota</taxon>
        <taxon>Alphaproteobacteria</taxon>
        <taxon>Rhodobacterales</taxon>
        <taxon>Paracoccaceae</taxon>
        <taxon>Neptunicoccus</taxon>
    </lineage>
</organism>
<dbReference type="Gene3D" id="3.40.50.300">
    <property type="entry name" value="P-loop containing nucleotide triphosphate hydrolases"/>
    <property type="match status" value="1"/>
</dbReference>
<comment type="caution">
    <text evidence="1">The sequence shown here is derived from an EMBL/GenBank/DDBJ whole genome shotgun (WGS) entry which is preliminary data.</text>
</comment>
<gene>
    <name evidence="1" type="ORF">GCM10011498_19610</name>
</gene>
<keyword evidence="2" id="KW-1185">Reference proteome</keyword>
<dbReference type="GO" id="GO:0016020">
    <property type="term" value="C:membrane"/>
    <property type="evidence" value="ECO:0007669"/>
    <property type="project" value="InterPro"/>
</dbReference>
<dbReference type="EMBL" id="BMKA01000002">
    <property type="protein sequence ID" value="GGA18914.1"/>
    <property type="molecule type" value="Genomic_DNA"/>
</dbReference>
<dbReference type="InterPro" id="IPR005331">
    <property type="entry name" value="Sulfotransferase"/>
</dbReference>
<dbReference type="Proteomes" id="UP000628017">
    <property type="component" value="Unassembled WGS sequence"/>
</dbReference>
<proteinExistence type="predicted"/>
<protein>
    <recommendedName>
        <fullName evidence="3">Nodulation protein NodH</fullName>
    </recommendedName>
</protein>
<dbReference type="Pfam" id="PF03567">
    <property type="entry name" value="Sulfotransfer_2"/>
    <property type="match status" value="1"/>
</dbReference>
<dbReference type="GO" id="GO:0008146">
    <property type="term" value="F:sulfotransferase activity"/>
    <property type="evidence" value="ECO:0007669"/>
    <property type="project" value="InterPro"/>
</dbReference>
<dbReference type="InterPro" id="IPR027417">
    <property type="entry name" value="P-loop_NTPase"/>
</dbReference>
<evidence type="ECO:0008006" key="3">
    <source>
        <dbReference type="Google" id="ProtNLM"/>
    </source>
</evidence>